<protein>
    <submittedName>
        <fullName evidence="1">Ribosomally synthesized peptide with SipW-like signal peptide</fullName>
    </submittedName>
</protein>
<evidence type="ECO:0000313" key="2">
    <source>
        <dbReference type="Proteomes" id="UP001257739"/>
    </source>
</evidence>
<dbReference type="Proteomes" id="UP001257739">
    <property type="component" value="Unassembled WGS sequence"/>
</dbReference>
<dbReference type="Pfam" id="PF12389">
    <property type="entry name" value="Peptidase_M73"/>
    <property type="match status" value="1"/>
</dbReference>
<organism evidence="1 2">
    <name type="scientific">Aeromicrobium panaciterrae</name>
    <dbReference type="NCBI Taxonomy" id="363861"/>
    <lineage>
        <taxon>Bacteria</taxon>
        <taxon>Bacillati</taxon>
        <taxon>Actinomycetota</taxon>
        <taxon>Actinomycetes</taxon>
        <taxon>Propionibacteriales</taxon>
        <taxon>Nocardioidaceae</taxon>
        <taxon>Aeromicrobium</taxon>
    </lineage>
</organism>
<reference evidence="1 2" key="1">
    <citation type="submission" date="2023-07" db="EMBL/GenBank/DDBJ databases">
        <title>Sorghum-associated microbial communities from plants grown in Nebraska, USA.</title>
        <authorList>
            <person name="Schachtman D."/>
        </authorList>
    </citation>
    <scope>NUCLEOTIDE SEQUENCE [LARGE SCALE GENOMIC DNA]</scope>
    <source>
        <strain evidence="1 2">BE248</strain>
    </source>
</reference>
<dbReference type="NCBIfam" id="TIGR04088">
    <property type="entry name" value="cognate_SipW"/>
    <property type="match status" value="1"/>
</dbReference>
<dbReference type="InterPro" id="IPR023833">
    <property type="entry name" value="Signal_pept_SipW-depend-type"/>
</dbReference>
<comment type="caution">
    <text evidence="1">The sequence shown here is derived from an EMBL/GenBank/DDBJ whole genome shotgun (WGS) entry which is preliminary data.</text>
</comment>
<gene>
    <name evidence="1" type="ORF">J2X11_001557</name>
</gene>
<sequence>MSDHAGRKRTARTGRVRAVLALGVALGLGAVGTFAYWTDDVVVSGSTFTAGTLDLQVNNADSYATTTLSMTSMVPGNSSAEVLTVKNNGTAPLKYTMTGGLTGTHAADYNTAGANGLLLTISVGGTKSGSGNTSTCTGGTVIVSAVPLTSTTSTAIITPRRPASAMVQNATEALCFQVKLADAASTTLQGKTATATFTATGTSDVS</sequence>
<dbReference type="EMBL" id="JAVDWH010000001">
    <property type="protein sequence ID" value="MDR7086718.1"/>
    <property type="molecule type" value="Genomic_DNA"/>
</dbReference>
<proteinExistence type="predicted"/>
<keyword evidence="2" id="KW-1185">Reference proteome</keyword>
<name>A0ABU1UNF0_9ACTN</name>
<dbReference type="InterPro" id="IPR022121">
    <property type="entry name" value="Peptidase_M73_camelysin"/>
</dbReference>
<evidence type="ECO:0000313" key="1">
    <source>
        <dbReference type="EMBL" id="MDR7086718.1"/>
    </source>
</evidence>
<accession>A0ABU1UNF0</accession>
<dbReference type="RefSeq" id="WP_309969108.1">
    <property type="nucleotide sequence ID" value="NZ_JAVDWH010000001.1"/>
</dbReference>